<gene>
    <name evidence="2" type="ORF">CELE_T04B8.1</name>
    <name evidence="2 4" type="ORF">T04B8.1</name>
</gene>
<keyword evidence="1" id="KW-0732">Signal</keyword>
<dbReference type="InParanoid" id="O44849"/>
<keyword evidence="3" id="KW-1185">Reference proteome</keyword>
<feature type="chain" id="PRO_5024909194" evidence="1">
    <location>
        <begin position="23"/>
        <end position="288"/>
    </location>
</feature>
<dbReference type="HOGENOM" id="CLU_1042907_0_0_1"/>
<evidence type="ECO:0000313" key="4">
    <source>
        <dbReference type="WormBase" id="T04B8.1"/>
    </source>
</evidence>
<sequence>MELLQSMVILIMLLLTVSLSFGKREGDSFVKYCPLGQFAFAMQIKSEKQPQPLLGMALYCEKISTILGLENTITDDTVRIQFDENAKDWNTRLRCPHQSGIMGIDVKYGKHGEFIELTVYCGAPFDSEQNRTTMNGTKSRLSEYNVPLSYVKDSTVYRKINEKEMSAISKGFLKAIGDSESMLVNKINSDPRMGDDKYTVVSFKAEIEEAFKNSRKQKFFYNTGPDTSTSINQLTIYAGEHRVGLKKCIMFENGRQVPNTSTGGGSQKLNVFFVFCFESFYALYSSLD</sequence>
<feature type="signal peptide" evidence="1">
    <location>
        <begin position="1"/>
        <end position="22"/>
    </location>
</feature>
<evidence type="ECO:0000313" key="2">
    <source>
        <dbReference type="EMBL" id="CCD72776.2"/>
    </source>
</evidence>
<evidence type="ECO:0000313" key="3">
    <source>
        <dbReference type="Proteomes" id="UP000001940"/>
    </source>
</evidence>
<accession>O44849</accession>
<dbReference type="Bgee" id="WBGene00020203">
    <property type="expression patterns" value="Expressed in material anatomical entity and 2 other cell types or tissues"/>
</dbReference>
<dbReference type="STRING" id="6239.T04B8.1.1"/>
<dbReference type="AGR" id="WB:WBGene00020203"/>
<dbReference type="EMBL" id="BX284602">
    <property type="protein sequence ID" value="CCD72776.2"/>
    <property type="molecule type" value="Genomic_DNA"/>
</dbReference>
<dbReference type="UCSC" id="T04B8.1">
    <property type="organism name" value="c. elegans"/>
</dbReference>
<dbReference type="SUPFAM" id="SSF51092">
    <property type="entry name" value="Vitelline membrane outer protein-I (VMO-I)"/>
    <property type="match status" value="1"/>
</dbReference>
<evidence type="ECO:0000256" key="1">
    <source>
        <dbReference type="SAM" id="SignalP"/>
    </source>
</evidence>
<dbReference type="WormBase" id="T04B8.1">
    <property type="protein sequence ID" value="CE53924"/>
    <property type="gene ID" value="WBGene00020203"/>
</dbReference>
<dbReference type="AlphaFoldDB" id="O44849"/>
<proteinExistence type="predicted"/>
<dbReference type="PaxDb" id="6239-T04B8.1"/>
<dbReference type="InterPro" id="IPR036706">
    <property type="entry name" value="VOMI_sf"/>
</dbReference>
<organism evidence="2 3">
    <name type="scientific">Caenorhabditis elegans</name>
    <dbReference type="NCBI Taxonomy" id="6239"/>
    <lineage>
        <taxon>Eukaryota</taxon>
        <taxon>Metazoa</taxon>
        <taxon>Ecdysozoa</taxon>
        <taxon>Nematoda</taxon>
        <taxon>Chromadorea</taxon>
        <taxon>Rhabditida</taxon>
        <taxon>Rhabditina</taxon>
        <taxon>Rhabditomorpha</taxon>
        <taxon>Rhabditoidea</taxon>
        <taxon>Rhabditidae</taxon>
        <taxon>Peloderinae</taxon>
        <taxon>Caenorhabditis</taxon>
    </lineage>
</organism>
<name>O44849_CAEEL</name>
<dbReference type="Proteomes" id="UP000001940">
    <property type="component" value="Chromosome II"/>
</dbReference>
<protein>
    <submittedName>
        <fullName evidence="2">Uncharacterized protein</fullName>
    </submittedName>
</protein>
<reference evidence="2 3" key="1">
    <citation type="journal article" date="1998" name="Science">
        <title>Genome sequence of the nematode C. elegans: a platform for investigating biology.</title>
        <authorList>
            <consortium name="The C. elegans sequencing consortium"/>
            <person name="Sulson J.E."/>
            <person name="Waterston R."/>
        </authorList>
    </citation>
    <scope>NUCLEOTIDE SEQUENCE [LARGE SCALE GENOMIC DNA]</scope>
    <source>
        <strain evidence="2 3">Bristol N2</strain>
    </source>
</reference>